<evidence type="ECO:0000313" key="2">
    <source>
        <dbReference type="EMBL" id="CAD8203038.1"/>
    </source>
</evidence>
<accession>A0A8S1XQT7</accession>
<proteinExistence type="predicted"/>
<dbReference type="Pfam" id="PF00400">
    <property type="entry name" value="WD40"/>
    <property type="match status" value="2"/>
</dbReference>
<dbReference type="GO" id="GO:0016226">
    <property type="term" value="P:iron-sulfur cluster assembly"/>
    <property type="evidence" value="ECO:0007669"/>
    <property type="project" value="TreeGrafter"/>
</dbReference>
<feature type="repeat" description="WD" evidence="1">
    <location>
        <begin position="67"/>
        <end position="98"/>
    </location>
</feature>
<dbReference type="PROSITE" id="PS50082">
    <property type="entry name" value="WD_REPEATS_2"/>
    <property type="match status" value="1"/>
</dbReference>
<dbReference type="Proteomes" id="UP000683925">
    <property type="component" value="Unassembled WGS sequence"/>
</dbReference>
<dbReference type="GO" id="GO:0097361">
    <property type="term" value="C:cytosolic [4Fe-4S] assembly targeting complex"/>
    <property type="evidence" value="ECO:0007669"/>
    <property type="project" value="TreeGrafter"/>
</dbReference>
<name>A0A8S1XQT7_PAROT</name>
<dbReference type="PROSITE" id="PS50294">
    <property type="entry name" value="WD_REPEATS_REGION"/>
    <property type="match status" value="1"/>
</dbReference>
<dbReference type="AlphaFoldDB" id="A0A8S1XQT7"/>
<protein>
    <submittedName>
        <fullName evidence="2">Uncharacterized protein</fullName>
    </submittedName>
</protein>
<dbReference type="EMBL" id="CAJJDP010000129">
    <property type="protein sequence ID" value="CAD8203038.1"/>
    <property type="molecule type" value="Genomic_DNA"/>
</dbReference>
<reference evidence="2" key="1">
    <citation type="submission" date="2021-01" db="EMBL/GenBank/DDBJ databases">
        <authorList>
            <consortium name="Genoscope - CEA"/>
            <person name="William W."/>
        </authorList>
    </citation>
    <scope>NUCLEOTIDE SEQUENCE</scope>
</reference>
<dbReference type="SMART" id="SM00320">
    <property type="entry name" value="WD40"/>
    <property type="match status" value="3"/>
</dbReference>
<evidence type="ECO:0000313" key="3">
    <source>
        <dbReference type="Proteomes" id="UP000683925"/>
    </source>
</evidence>
<dbReference type="PANTHER" id="PTHR19920:SF0">
    <property type="entry name" value="CYTOSOLIC IRON-SULFUR PROTEIN ASSEMBLY PROTEIN CIAO1-RELATED"/>
    <property type="match status" value="1"/>
</dbReference>
<sequence length="252" mass="29704">MQGQDQKYLYSNKNKLKQIQILSEHSDYVRTLNFMKKQNQFISAGNGGQIIMGSMNENSQWICTQKLKEHSKYINCLVMNNNEDLFISGSNDSTIKFWLKQNQWVCSQTITDHSHYVCGLSLNEQQNRLISCGRDKLILIIERSSQDQKWNVKQKISVQIFGYRLCFINDNLFTFQPNAQEKMHVYEMNSSNHQFQKTKEIHVKSDHSSCYYWFPQQYIKQKCLLANKNDYNVNLIRNNQNADIITQSSIEQ</sequence>
<keyword evidence="3" id="KW-1185">Reference proteome</keyword>
<dbReference type="InterPro" id="IPR001680">
    <property type="entry name" value="WD40_rpt"/>
</dbReference>
<gene>
    <name evidence="2" type="ORF">POCTA_138.1.T1290009</name>
</gene>
<keyword evidence="1" id="KW-0853">WD repeat</keyword>
<dbReference type="PANTHER" id="PTHR19920">
    <property type="entry name" value="WD40 PROTEIN CIAO1"/>
    <property type="match status" value="1"/>
</dbReference>
<dbReference type="OrthoDB" id="10264376at2759"/>
<organism evidence="2 3">
    <name type="scientific">Paramecium octaurelia</name>
    <dbReference type="NCBI Taxonomy" id="43137"/>
    <lineage>
        <taxon>Eukaryota</taxon>
        <taxon>Sar</taxon>
        <taxon>Alveolata</taxon>
        <taxon>Ciliophora</taxon>
        <taxon>Intramacronucleata</taxon>
        <taxon>Oligohymenophorea</taxon>
        <taxon>Peniculida</taxon>
        <taxon>Parameciidae</taxon>
        <taxon>Paramecium</taxon>
    </lineage>
</organism>
<evidence type="ECO:0000256" key="1">
    <source>
        <dbReference type="PROSITE-ProRule" id="PRU00221"/>
    </source>
</evidence>
<comment type="caution">
    <text evidence="2">The sequence shown here is derived from an EMBL/GenBank/DDBJ whole genome shotgun (WGS) entry which is preliminary data.</text>
</comment>